<comment type="subcellular location">
    <subcellularLocation>
        <location evidence="1">Cell envelope</location>
    </subcellularLocation>
</comment>
<evidence type="ECO:0000313" key="9">
    <source>
        <dbReference type="Proteomes" id="UP000199155"/>
    </source>
</evidence>
<protein>
    <submittedName>
        <fullName evidence="8">Iron complex transport system substrate-binding protein</fullName>
    </submittedName>
</protein>
<keyword evidence="9" id="KW-1185">Reference proteome</keyword>
<evidence type="ECO:0000313" key="8">
    <source>
        <dbReference type="EMBL" id="SDJ96097.1"/>
    </source>
</evidence>
<evidence type="ECO:0000256" key="5">
    <source>
        <dbReference type="SAM" id="MobiDB-lite"/>
    </source>
</evidence>
<dbReference type="PANTHER" id="PTHR30532">
    <property type="entry name" value="IRON III DICITRATE-BINDING PERIPLASMIC PROTEIN"/>
    <property type="match status" value="1"/>
</dbReference>
<comment type="similarity">
    <text evidence="2">Belongs to the bacterial solute-binding protein 8 family.</text>
</comment>
<proteinExistence type="inferred from homology"/>
<dbReference type="EMBL" id="FNFF01000003">
    <property type="protein sequence ID" value="SDJ96097.1"/>
    <property type="molecule type" value="Genomic_DNA"/>
</dbReference>
<organism evidence="8 9">
    <name type="scientific">Streptomyces indicus</name>
    <dbReference type="NCBI Taxonomy" id="417292"/>
    <lineage>
        <taxon>Bacteria</taxon>
        <taxon>Bacillati</taxon>
        <taxon>Actinomycetota</taxon>
        <taxon>Actinomycetes</taxon>
        <taxon>Kitasatosporales</taxon>
        <taxon>Streptomycetaceae</taxon>
        <taxon>Streptomyces</taxon>
    </lineage>
</organism>
<feature type="region of interest" description="Disordered" evidence="5">
    <location>
        <begin position="39"/>
        <end position="65"/>
    </location>
</feature>
<dbReference type="InterPro" id="IPR002491">
    <property type="entry name" value="ABC_transptr_periplasmic_BD"/>
</dbReference>
<gene>
    <name evidence="8" type="ORF">SAMN05421806_103505</name>
</gene>
<dbReference type="AlphaFoldDB" id="A0A1G8Y012"/>
<keyword evidence="3" id="KW-0813">Transport</keyword>
<dbReference type="InterPro" id="IPR006311">
    <property type="entry name" value="TAT_signal"/>
</dbReference>
<dbReference type="PROSITE" id="PS50983">
    <property type="entry name" value="FE_B12_PBP"/>
    <property type="match status" value="1"/>
</dbReference>
<feature type="chain" id="PRO_5011667049" evidence="6">
    <location>
        <begin position="37"/>
        <end position="352"/>
    </location>
</feature>
<feature type="signal peptide" evidence="6">
    <location>
        <begin position="1"/>
        <end position="36"/>
    </location>
</feature>
<evidence type="ECO:0000256" key="2">
    <source>
        <dbReference type="ARBA" id="ARBA00008814"/>
    </source>
</evidence>
<dbReference type="InterPro" id="IPR051313">
    <property type="entry name" value="Bact_iron-sidero_bind"/>
</dbReference>
<dbReference type="PANTHER" id="PTHR30532:SF24">
    <property type="entry name" value="FERRIC ENTEROBACTIN-BINDING PERIPLASMIC PROTEIN FEPB"/>
    <property type="match status" value="1"/>
</dbReference>
<dbReference type="PROSITE" id="PS51318">
    <property type="entry name" value="TAT"/>
    <property type="match status" value="1"/>
</dbReference>
<evidence type="ECO:0000259" key="7">
    <source>
        <dbReference type="PROSITE" id="PS50983"/>
    </source>
</evidence>
<evidence type="ECO:0000256" key="1">
    <source>
        <dbReference type="ARBA" id="ARBA00004196"/>
    </source>
</evidence>
<accession>A0A1G8Y012</accession>
<evidence type="ECO:0000256" key="3">
    <source>
        <dbReference type="ARBA" id="ARBA00022448"/>
    </source>
</evidence>
<feature type="domain" description="Fe/B12 periplasmic-binding" evidence="7">
    <location>
        <begin position="73"/>
        <end position="352"/>
    </location>
</feature>
<dbReference type="SUPFAM" id="SSF53807">
    <property type="entry name" value="Helical backbone' metal receptor"/>
    <property type="match status" value="1"/>
</dbReference>
<sequence length="352" mass="37444">MLPSRPTVSSAGPRARISRRGLLSAGGALGLGAALAACGDSGGSKDSESPGKAAGWSFKDDRGKTVKKDSTPKNVVAYVGAASALYDFGVECVGVFGPTKLKNGKPDVQAGRMDVDKVEIIGNAWGEFNLEKYAGLQPDVLVTTMNVSPTLWYIPEESAKKIEAVAPSVGILTGKTSLTGVIDRFGELAASLGADLKAKKVTDAKQRFEAAAESVRQAAKTAKAKKLKVMAVSATADMFYVGTPEDFTDLRYYRELGVDIVTPQKVLDGGFFEELSWEKADQYEADVLLVDKRTGNLQHEDLMKSKPTWAKLPAAKAGQIVAWYNEPQFSHAGIAPLLESLATALQDAKKVA</sequence>
<dbReference type="GO" id="GO:0030288">
    <property type="term" value="C:outer membrane-bounded periplasmic space"/>
    <property type="evidence" value="ECO:0007669"/>
    <property type="project" value="TreeGrafter"/>
</dbReference>
<name>A0A1G8Y012_9ACTN</name>
<dbReference type="GO" id="GO:1901678">
    <property type="term" value="P:iron coordination entity transport"/>
    <property type="evidence" value="ECO:0007669"/>
    <property type="project" value="UniProtKB-ARBA"/>
</dbReference>
<dbReference type="RefSeq" id="WP_093608998.1">
    <property type="nucleotide sequence ID" value="NZ_FNFF01000003.1"/>
</dbReference>
<dbReference type="OrthoDB" id="7941913at2"/>
<reference evidence="8 9" key="1">
    <citation type="submission" date="2016-10" db="EMBL/GenBank/DDBJ databases">
        <authorList>
            <person name="de Groot N.N."/>
        </authorList>
    </citation>
    <scope>NUCLEOTIDE SEQUENCE [LARGE SCALE GENOMIC DNA]</scope>
    <source>
        <strain evidence="8 9">CGMCC 4.5727</strain>
    </source>
</reference>
<dbReference type="Proteomes" id="UP000199155">
    <property type="component" value="Unassembled WGS sequence"/>
</dbReference>
<keyword evidence="4 6" id="KW-0732">Signal</keyword>
<dbReference type="Pfam" id="PF01497">
    <property type="entry name" value="Peripla_BP_2"/>
    <property type="match status" value="1"/>
</dbReference>
<evidence type="ECO:0000256" key="6">
    <source>
        <dbReference type="SAM" id="SignalP"/>
    </source>
</evidence>
<evidence type="ECO:0000256" key="4">
    <source>
        <dbReference type="ARBA" id="ARBA00022729"/>
    </source>
</evidence>
<dbReference type="STRING" id="417292.SAMN05421806_103505"/>
<dbReference type="Gene3D" id="3.40.50.1980">
    <property type="entry name" value="Nitrogenase molybdenum iron protein domain"/>
    <property type="match status" value="2"/>
</dbReference>